<dbReference type="Pfam" id="PF00048">
    <property type="entry name" value="IL8"/>
    <property type="match status" value="1"/>
</dbReference>
<dbReference type="GeneTree" id="ENSGT00940000174092"/>
<name>A0AAQ4R519_GASAC</name>
<accession>A0AAQ4R519</accession>
<dbReference type="GO" id="GO:0005615">
    <property type="term" value="C:extracellular space"/>
    <property type="evidence" value="ECO:0007669"/>
    <property type="project" value="UniProtKB-KW"/>
</dbReference>
<protein>
    <recommendedName>
        <fullName evidence="2">Chemokine interleukin-8-like domain-containing protein</fullName>
    </recommendedName>
</protein>
<dbReference type="Gene3D" id="2.40.50.40">
    <property type="match status" value="1"/>
</dbReference>
<reference evidence="3" key="3">
    <citation type="submission" date="2025-09" db="UniProtKB">
        <authorList>
            <consortium name="Ensembl"/>
        </authorList>
    </citation>
    <scope>IDENTIFICATION</scope>
</reference>
<dbReference type="InterPro" id="IPR036048">
    <property type="entry name" value="Interleukin_8-like_sf"/>
</dbReference>
<sequence length="70" mass="7907">KQLVEQMSPASFCFENFTGRVPDKQIASFMETHSSCGVKAFVYVGHWQICVNHDVNWAQDASKQQQVTEG</sequence>
<evidence type="ECO:0000313" key="3">
    <source>
        <dbReference type="Ensembl" id="ENSGACP00000058699.1"/>
    </source>
</evidence>
<dbReference type="Ensembl" id="ENSGACT00000039437.1">
    <property type="protein sequence ID" value="ENSGACP00000058699.1"/>
    <property type="gene ID" value="ENSGACG00000032956.1"/>
</dbReference>
<dbReference type="InterPro" id="IPR001811">
    <property type="entry name" value="Chemokine_IL8-like_dom"/>
</dbReference>
<dbReference type="GO" id="GO:0008009">
    <property type="term" value="F:chemokine activity"/>
    <property type="evidence" value="ECO:0007669"/>
    <property type="project" value="InterPro"/>
</dbReference>
<reference evidence="3" key="2">
    <citation type="submission" date="2025-08" db="UniProtKB">
        <authorList>
            <consortium name="Ensembl"/>
        </authorList>
    </citation>
    <scope>IDENTIFICATION</scope>
</reference>
<dbReference type="Proteomes" id="UP000007635">
    <property type="component" value="Chromosome Y"/>
</dbReference>
<evidence type="ECO:0000259" key="2">
    <source>
        <dbReference type="Pfam" id="PF00048"/>
    </source>
</evidence>
<evidence type="ECO:0000313" key="4">
    <source>
        <dbReference type="Proteomes" id="UP000007635"/>
    </source>
</evidence>
<reference evidence="3 4" key="1">
    <citation type="journal article" date="2021" name="G3 (Bethesda)">
        <title>Improved contiguity of the threespine stickleback genome using long-read sequencing.</title>
        <authorList>
            <person name="Nath S."/>
            <person name="Shaw D.E."/>
            <person name="White M.A."/>
        </authorList>
    </citation>
    <scope>NUCLEOTIDE SEQUENCE [LARGE SCALE GENOMIC DNA]</scope>
    <source>
        <strain evidence="3 4">Lake Benthic</strain>
    </source>
</reference>
<feature type="domain" description="Chemokine interleukin-8-like" evidence="2">
    <location>
        <begin position="13"/>
        <end position="63"/>
    </location>
</feature>
<organism evidence="3 4">
    <name type="scientific">Gasterosteus aculeatus aculeatus</name>
    <name type="common">three-spined stickleback</name>
    <dbReference type="NCBI Taxonomy" id="481459"/>
    <lineage>
        <taxon>Eukaryota</taxon>
        <taxon>Metazoa</taxon>
        <taxon>Chordata</taxon>
        <taxon>Craniata</taxon>
        <taxon>Vertebrata</taxon>
        <taxon>Euteleostomi</taxon>
        <taxon>Actinopterygii</taxon>
        <taxon>Neopterygii</taxon>
        <taxon>Teleostei</taxon>
        <taxon>Neoteleostei</taxon>
        <taxon>Acanthomorphata</taxon>
        <taxon>Eupercaria</taxon>
        <taxon>Perciformes</taxon>
        <taxon>Cottioidei</taxon>
        <taxon>Gasterosteales</taxon>
        <taxon>Gasterosteidae</taxon>
        <taxon>Gasterosteus</taxon>
    </lineage>
</organism>
<dbReference type="SUPFAM" id="SSF54117">
    <property type="entry name" value="Interleukin 8-like chemokines"/>
    <property type="match status" value="1"/>
</dbReference>
<evidence type="ECO:0000256" key="1">
    <source>
        <dbReference type="ARBA" id="ARBA00022514"/>
    </source>
</evidence>
<proteinExistence type="predicted"/>
<keyword evidence="4" id="KW-1185">Reference proteome</keyword>
<dbReference type="AlphaFoldDB" id="A0AAQ4R519"/>
<keyword evidence="1" id="KW-0202">Cytokine</keyword>
<dbReference type="GO" id="GO:0006955">
    <property type="term" value="P:immune response"/>
    <property type="evidence" value="ECO:0007669"/>
    <property type="project" value="InterPro"/>
</dbReference>